<proteinExistence type="predicted"/>
<dbReference type="AlphaFoldDB" id="A0A2P2JBK4"/>
<reference evidence="1" key="1">
    <citation type="submission" date="2018-02" db="EMBL/GenBank/DDBJ databases">
        <title>Rhizophora mucronata_Transcriptome.</title>
        <authorList>
            <person name="Meera S.P."/>
            <person name="Sreeshan A."/>
            <person name="Augustine A."/>
        </authorList>
    </citation>
    <scope>NUCLEOTIDE SEQUENCE</scope>
    <source>
        <tissue evidence="1">Leaf</tissue>
    </source>
</reference>
<organism evidence="1">
    <name type="scientific">Rhizophora mucronata</name>
    <name type="common">Asiatic mangrove</name>
    <dbReference type="NCBI Taxonomy" id="61149"/>
    <lineage>
        <taxon>Eukaryota</taxon>
        <taxon>Viridiplantae</taxon>
        <taxon>Streptophyta</taxon>
        <taxon>Embryophyta</taxon>
        <taxon>Tracheophyta</taxon>
        <taxon>Spermatophyta</taxon>
        <taxon>Magnoliopsida</taxon>
        <taxon>eudicotyledons</taxon>
        <taxon>Gunneridae</taxon>
        <taxon>Pentapetalae</taxon>
        <taxon>rosids</taxon>
        <taxon>fabids</taxon>
        <taxon>Malpighiales</taxon>
        <taxon>Rhizophoraceae</taxon>
        <taxon>Rhizophora</taxon>
    </lineage>
</organism>
<sequence length="19" mass="2176">MCTTLYMVPVLLKMCVRCA</sequence>
<name>A0A2P2JBK4_RHIMU</name>
<protein>
    <submittedName>
        <fullName evidence="1">Uncharacterized protein</fullName>
    </submittedName>
</protein>
<evidence type="ECO:0000313" key="1">
    <source>
        <dbReference type="EMBL" id="MBW90859.1"/>
    </source>
</evidence>
<dbReference type="EMBL" id="GGEC01010376">
    <property type="protein sequence ID" value="MBW90859.1"/>
    <property type="molecule type" value="Transcribed_RNA"/>
</dbReference>
<accession>A0A2P2JBK4</accession>